<comment type="caution">
    <text evidence="10">The sequence shown here is derived from an EMBL/GenBank/DDBJ whole genome shotgun (WGS) entry which is preliminary data.</text>
</comment>
<dbReference type="Proteomes" id="UP000612746">
    <property type="component" value="Unassembled WGS sequence"/>
</dbReference>
<feature type="coiled-coil region" evidence="6">
    <location>
        <begin position="85"/>
        <end position="112"/>
    </location>
</feature>
<keyword evidence="2" id="KW-0926">Vacuole</keyword>
<accession>A0A8H7QA85</accession>
<keyword evidence="11" id="KW-1185">Reference proteome</keyword>
<gene>
    <name evidence="10" type="ORF">INT44_001133</name>
</gene>
<reference evidence="10" key="1">
    <citation type="submission" date="2020-12" db="EMBL/GenBank/DDBJ databases">
        <title>Metabolic potential, ecology and presence of endohyphal bacteria is reflected in genomic diversity of Mucoromycotina.</title>
        <authorList>
            <person name="Muszewska A."/>
            <person name="Okrasinska A."/>
            <person name="Steczkiewicz K."/>
            <person name="Drgas O."/>
            <person name="Orlowska M."/>
            <person name="Perlinska-Lenart U."/>
            <person name="Aleksandrzak-Piekarczyk T."/>
            <person name="Szatraj K."/>
            <person name="Zielenkiewicz U."/>
            <person name="Pilsyk S."/>
            <person name="Malc E."/>
            <person name="Mieczkowski P."/>
            <person name="Kruszewska J.S."/>
            <person name="Biernat P."/>
            <person name="Pawlowska J."/>
        </authorList>
    </citation>
    <scope>NUCLEOTIDE SEQUENCE</scope>
    <source>
        <strain evidence="10">WA0000051536</strain>
    </source>
</reference>
<dbReference type="PANTHER" id="PTHR46140:SF2">
    <property type="entry name" value="VACUOLAR TRANSPORTER CHAPERONE 3 COMPLEX SUBUNIT 3-RELATED"/>
    <property type="match status" value="1"/>
</dbReference>
<dbReference type="Pfam" id="PF09359">
    <property type="entry name" value="VTC"/>
    <property type="match status" value="1"/>
</dbReference>
<keyword evidence="3 8" id="KW-0812">Transmembrane</keyword>
<evidence type="ECO:0000256" key="8">
    <source>
        <dbReference type="SAM" id="Phobius"/>
    </source>
</evidence>
<dbReference type="Gene3D" id="3.20.100.30">
    <property type="entry name" value="VTC, catalytic tunnel domain"/>
    <property type="match status" value="1"/>
</dbReference>
<dbReference type="PROSITE" id="PS51382">
    <property type="entry name" value="SPX"/>
    <property type="match status" value="1"/>
</dbReference>
<dbReference type="InterPro" id="IPR051572">
    <property type="entry name" value="VTC_Complex_Subunit"/>
</dbReference>
<evidence type="ECO:0000256" key="2">
    <source>
        <dbReference type="ARBA" id="ARBA00022554"/>
    </source>
</evidence>
<evidence type="ECO:0000256" key="4">
    <source>
        <dbReference type="ARBA" id="ARBA00022989"/>
    </source>
</evidence>
<evidence type="ECO:0000256" key="7">
    <source>
        <dbReference type="SAM" id="MobiDB-lite"/>
    </source>
</evidence>
<evidence type="ECO:0000256" key="1">
    <source>
        <dbReference type="ARBA" id="ARBA00004128"/>
    </source>
</evidence>
<feature type="region of interest" description="Disordered" evidence="7">
    <location>
        <begin position="524"/>
        <end position="555"/>
    </location>
</feature>
<feature type="transmembrane region" description="Helical" evidence="8">
    <location>
        <begin position="658"/>
        <end position="676"/>
    </location>
</feature>
<dbReference type="CDD" id="cd14480">
    <property type="entry name" value="SPX_VTC2_like"/>
    <property type="match status" value="1"/>
</dbReference>
<dbReference type="GO" id="GO:0000329">
    <property type="term" value="C:fungal-type vacuole membrane"/>
    <property type="evidence" value="ECO:0007669"/>
    <property type="project" value="TreeGrafter"/>
</dbReference>
<evidence type="ECO:0000256" key="6">
    <source>
        <dbReference type="SAM" id="Coils"/>
    </source>
</evidence>
<feature type="transmembrane region" description="Helical" evidence="8">
    <location>
        <begin position="628"/>
        <end position="646"/>
    </location>
</feature>
<dbReference type="OrthoDB" id="6493944at2759"/>
<dbReference type="InterPro" id="IPR004331">
    <property type="entry name" value="SPX_dom"/>
</dbReference>
<dbReference type="EMBL" id="JAEPRA010000002">
    <property type="protein sequence ID" value="KAG2188380.1"/>
    <property type="molecule type" value="Genomic_DNA"/>
</dbReference>
<organism evidence="10 11">
    <name type="scientific">Umbelopsis vinacea</name>
    <dbReference type="NCBI Taxonomy" id="44442"/>
    <lineage>
        <taxon>Eukaryota</taxon>
        <taxon>Fungi</taxon>
        <taxon>Fungi incertae sedis</taxon>
        <taxon>Mucoromycota</taxon>
        <taxon>Mucoromycotina</taxon>
        <taxon>Umbelopsidomycetes</taxon>
        <taxon>Umbelopsidales</taxon>
        <taxon>Umbelopsidaceae</taxon>
        <taxon>Umbelopsis</taxon>
    </lineage>
</organism>
<feature type="transmembrane region" description="Helical" evidence="8">
    <location>
        <begin position="696"/>
        <end position="713"/>
    </location>
</feature>
<evidence type="ECO:0000313" key="11">
    <source>
        <dbReference type="Proteomes" id="UP000612746"/>
    </source>
</evidence>
<dbReference type="Pfam" id="PF02656">
    <property type="entry name" value="DUF202"/>
    <property type="match status" value="1"/>
</dbReference>
<keyword evidence="6" id="KW-0175">Coiled coil</keyword>
<feature type="domain" description="SPX" evidence="9">
    <location>
        <begin position="1"/>
        <end position="141"/>
    </location>
</feature>
<evidence type="ECO:0000256" key="3">
    <source>
        <dbReference type="ARBA" id="ARBA00022692"/>
    </source>
</evidence>
<evidence type="ECO:0000313" key="10">
    <source>
        <dbReference type="EMBL" id="KAG2188380.1"/>
    </source>
</evidence>
<proteinExistence type="predicted"/>
<evidence type="ECO:0000259" key="9">
    <source>
        <dbReference type="PROSITE" id="PS51382"/>
    </source>
</evidence>
<evidence type="ECO:0000256" key="5">
    <source>
        <dbReference type="ARBA" id="ARBA00023136"/>
    </source>
</evidence>
<keyword evidence="5 8" id="KW-0472">Membrane</keyword>
<keyword evidence="4 8" id="KW-1133">Transmembrane helix</keyword>
<comment type="subcellular location">
    <subcellularLocation>
        <location evidence="1">Vacuole membrane</location>
        <topology evidence="1">Multi-pass membrane protein</topology>
    </subcellularLocation>
</comment>
<dbReference type="PANTHER" id="PTHR46140">
    <property type="entry name" value="VACUOLAR TRANSPORTER CHAPERONE 1-RELATED"/>
    <property type="match status" value="1"/>
</dbReference>
<name>A0A8H7QA85_9FUNG</name>
<sequence>MKFGRQLEEAIYPEWQLYYISYSSLKGDLRIASNNGVFTEKNETDFVEKLDKDLEKVNAFHQVQLTNIQSRIETCSQAIESLIPSENSEAEMTELQEEINQIADDINRLARFSKINYTAIIKLVKKHDRHTPYVLRPLFMVRIKQCNFWRQNYDSLLLRLSQLFNKIRNGTVTMSFQPVSYIANAMIPGGQDEGKTTVVLRYFVHFDDILELKTQILRHLPVLVYNNSTTKGEDIDPPISSLYFDNSELDTYSGRVENAPGSQMLRLRWFGSAEENPEIIFERRTLESDAVAEKSEKFIIKDKYIDGFIKGDDTFIVKTAKKIRSNPGKTEEDAVAFEKLARELQADILDRKLAPVLRSNYRRTAFQVPGDRSVRVSLDTDICFIREDSQLFSNDQKVRRGEGEWHRPDVDVNYPFNNVTDNQEINHFPYGQLEIKVELPSPDAKLPNWVQRISDSDLVEEAHNFTKFVHGISVIFDQRVALLPFWLAYVDTDVNNLPMLMSQGTIPKSDKGKQKDMSRNVDHEYHLSSEGSPAHERTSLLPAGSDASSNTAYSGDELESTLTPLNAMTKAFFDKISHFFSEIDGSIKGPARVVREPVILPPGVKIPTKVVTPLRVEPKVYFANERTYFSWMSFATLLATFSIALFNAGDTVGRISGVVYTLVSLSTFLYGMGLYYRRRELINARVAGPFDDMSGPTAICVALLFAVGLNTYLKLSGTVPVFFFV</sequence>
<dbReference type="GO" id="GO:0033254">
    <property type="term" value="C:vacuolar transporter chaperone complex"/>
    <property type="evidence" value="ECO:0007669"/>
    <property type="project" value="TreeGrafter"/>
</dbReference>
<dbReference type="GO" id="GO:0006799">
    <property type="term" value="P:polyphosphate biosynthetic process"/>
    <property type="evidence" value="ECO:0007669"/>
    <property type="project" value="UniProtKB-ARBA"/>
</dbReference>
<dbReference type="AlphaFoldDB" id="A0A8H7QA85"/>
<dbReference type="InterPro" id="IPR018966">
    <property type="entry name" value="VTC_domain"/>
</dbReference>
<protein>
    <recommendedName>
        <fullName evidence="9">SPX domain-containing protein</fullName>
    </recommendedName>
</protein>
<dbReference type="InterPro" id="IPR042267">
    <property type="entry name" value="VTC_sf"/>
</dbReference>
<feature type="compositionally biased region" description="Basic and acidic residues" evidence="7">
    <location>
        <begin position="524"/>
        <end position="538"/>
    </location>
</feature>
<dbReference type="InterPro" id="IPR003807">
    <property type="entry name" value="DUF202"/>
</dbReference>